<protein>
    <submittedName>
        <fullName evidence="3">Fatty acid desaturase</fullName>
        <ecNumber evidence="3">1.14.19.-</ecNumber>
    </submittedName>
</protein>
<accession>A0AAP2E547</accession>
<dbReference type="Proteomes" id="UP001319080">
    <property type="component" value="Unassembled WGS sequence"/>
</dbReference>
<keyword evidence="1" id="KW-0812">Transmembrane</keyword>
<sequence length="191" mass="22066">MMKKQETVASNTTIRFNHKSTEFYAVLKSRVDGYFRDNHISKKGSWSMFAKTILMFSLYFLAYGLLVSNVFEGKMIWLLLAAGMGVAMAGIGLCVMHDVNHGGFSESKALNKFLTYFSMLLLGGHSMNRRIQHNQIHHHYTNIHQHDEDIAPRGIRRIEPHSAKTPVHQIQFLYAWFFYGLMTIMWCTVKD</sequence>
<dbReference type="AlphaFoldDB" id="A0AAP2E547"/>
<feature type="transmembrane region" description="Helical" evidence="1">
    <location>
        <begin position="170"/>
        <end position="189"/>
    </location>
</feature>
<dbReference type="GO" id="GO:0008610">
    <property type="term" value="P:lipid biosynthetic process"/>
    <property type="evidence" value="ECO:0007669"/>
    <property type="project" value="UniProtKB-ARBA"/>
</dbReference>
<dbReference type="InterPro" id="IPR005804">
    <property type="entry name" value="FA_desaturase_dom"/>
</dbReference>
<dbReference type="PANTHER" id="PTHR19353">
    <property type="entry name" value="FATTY ACID DESATURASE 2"/>
    <property type="match status" value="1"/>
</dbReference>
<organism evidence="3 4">
    <name type="scientific">Dawidia cretensis</name>
    <dbReference type="NCBI Taxonomy" id="2782350"/>
    <lineage>
        <taxon>Bacteria</taxon>
        <taxon>Pseudomonadati</taxon>
        <taxon>Bacteroidota</taxon>
        <taxon>Cytophagia</taxon>
        <taxon>Cytophagales</taxon>
        <taxon>Chryseotaleaceae</taxon>
        <taxon>Dawidia</taxon>
    </lineage>
</organism>
<dbReference type="InterPro" id="IPR012171">
    <property type="entry name" value="Fatty_acid_desaturase"/>
</dbReference>
<feature type="transmembrane region" description="Helical" evidence="1">
    <location>
        <begin position="52"/>
        <end position="71"/>
    </location>
</feature>
<reference evidence="3 4" key="1">
    <citation type="submission" date="2021-05" db="EMBL/GenBank/DDBJ databases">
        <title>A Polyphasic approach of four new species of the genus Ohtaekwangia: Ohtaekwangia histidinii sp. nov., Ohtaekwangia cretensis sp. nov., Ohtaekwangia indiensis sp. nov., Ohtaekwangia reichenbachii sp. nov. from diverse environment.</title>
        <authorList>
            <person name="Octaviana S."/>
        </authorList>
    </citation>
    <scope>NUCLEOTIDE SEQUENCE [LARGE SCALE GENOMIC DNA]</scope>
    <source>
        <strain evidence="3 4">PWU5</strain>
    </source>
</reference>
<evidence type="ECO:0000313" key="4">
    <source>
        <dbReference type="Proteomes" id="UP001319080"/>
    </source>
</evidence>
<dbReference type="RefSeq" id="WP_254088060.1">
    <property type="nucleotide sequence ID" value="NZ_JAHESE010000105.1"/>
</dbReference>
<keyword evidence="1" id="KW-0472">Membrane</keyword>
<keyword evidence="4" id="KW-1185">Reference proteome</keyword>
<name>A0AAP2E547_9BACT</name>
<dbReference type="EC" id="1.14.19.-" evidence="3"/>
<feature type="non-terminal residue" evidence="3">
    <location>
        <position position="191"/>
    </location>
</feature>
<dbReference type="Pfam" id="PF00487">
    <property type="entry name" value="FA_desaturase"/>
    <property type="match status" value="1"/>
</dbReference>
<feature type="transmembrane region" description="Helical" evidence="1">
    <location>
        <begin position="77"/>
        <end position="97"/>
    </location>
</feature>
<dbReference type="GO" id="GO:0016717">
    <property type="term" value="F:oxidoreductase activity, acting on paired donors, with oxidation of a pair of donors resulting in the reduction of molecular oxygen to two molecules of water"/>
    <property type="evidence" value="ECO:0007669"/>
    <property type="project" value="TreeGrafter"/>
</dbReference>
<proteinExistence type="predicted"/>
<feature type="domain" description="Fatty acid desaturase" evidence="2">
    <location>
        <begin position="77"/>
        <end position="180"/>
    </location>
</feature>
<dbReference type="GO" id="GO:0016020">
    <property type="term" value="C:membrane"/>
    <property type="evidence" value="ECO:0007669"/>
    <property type="project" value="TreeGrafter"/>
</dbReference>
<evidence type="ECO:0000313" key="3">
    <source>
        <dbReference type="EMBL" id="MBT1712503.1"/>
    </source>
</evidence>
<evidence type="ECO:0000259" key="2">
    <source>
        <dbReference type="Pfam" id="PF00487"/>
    </source>
</evidence>
<keyword evidence="1" id="KW-1133">Transmembrane helix</keyword>
<evidence type="ECO:0000256" key="1">
    <source>
        <dbReference type="SAM" id="Phobius"/>
    </source>
</evidence>
<gene>
    <name evidence="3" type="ORF">KK062_29985</name>
</gene>
<dbReference type="EMBL" id="JAHESE010000105">
    <property type="protein sequence ID" value="MBT1712503.1"/>
    <property type="molecule type" value="Genomic_DNA"/>
</dbReference>
<dbReference type="PANTHER" id="PTHR19353:SF19">
    <property type="entry name" value="DELTA(5) FATTY ACID DESATURASE C-RELATED"/>
    <property type="match status" value="1"/>
</dbReference>
<comment type="caution">
    <text evidence="3">The sequence shown here is derived from an EMBL/GenBank/DDBJ whole genome shotgun (WGS) entry which is preliminary data.</text>
</comment>
<keyword evidence="3" id="KW-0560">Oxidoreductase</keyword>